<dbReference type="GO" id="GO:0005524">
    <property type="term" value="F:ATP binding"/>
    <property type="evidence" value="ECO:0007669"/>
    <property type="project" value="InterPro"/>
</dbReference>
<dbReference type="GO" id="GO:0000724">
    <property type="term" value="P:double-strand break repair via homologous recombination"/>
    <property type="evidence" value="ECO:0007669"/>
    <property type="project" value="TreeGrafter"/>
</dbReference>
<keyword evidence="8" id="KW-1185">Reference proteome</keyword>
<organism evidence="7 8">
    <name type="scientific">Dendrothele bispora (strain CBS 962.96)</name>
    <dbReference type="NCBI Taxonomy" id="1314807"/>
    <lineage>
        <taxon>Eukaryota</taxon>
        <taxon>Fungi</taxon>
        <taxon>Dikarya</taxon>
        <taxon>Basidiomycota</taxon>
        <taxon>Agaricomycotina</taxon>
        <taxon>Agaricomycetes</taxon>
        <taxon>Agaricomycetidae</taxon>
        <taxon>Agaricales</taxon>
        <taxon>Agaricales incertae sedis</taxon>
        <taxon>Dendrothele</taxon>
    </lineage>
</organism>
<gene>
    <name evidence="7" type="ORF">K435DRAFT_680330</name>
</gene>
<comment type="catalytic activity">
    <reaction evidence="4">
        <text>Couples ATP hydrolysis with the unwinding of duplex DNA by translocating in the 3'-5' direction.</text>
        <dbReference type="EC" id="5.6.2.4"/>
    </reaction>
</comment>
<dbReference type="SUPFAM" id="SSF52540">
    <property type="entry name" value="P-loop containing nucleoside triphosphate hydrolases"/>
    <property type="match status" value="1"/>
</dbReference>
<dbReference type="Proteomes" id="UP000297245">
    <property type="component" value="Unassembled WGS sequence"/>
</dbReference>
<protein>
    <recommendedName>
        <fullName evidence="5">DNA 3'-5' helicase</fullName>
        <ecNumber evidence="5">5.6.2.4</ecNumber>
    </recommendedName>
</protein>
<dbReference type="GO" id="GO:0005694">
    <property type="term" value="C:chromosome"/>
    <property type="evidence" value="ECO:0007669"/>
    <property type="project" value="TreeGrafter"/>
</dbReference>
<dbReference type="PANTHER" id="PTHR13710">
    <property type="entry name" value="DNA HELICASE RECQ FAMILY MEMBER"/>
    <property type="match status" value="1"/>
</dbReference>
<evidence type="ECO:0000256" key="5">
    <source>
        <dbReference type="ARBA" id="ARBA00034808"/>
    </source>
</evidence>
<dbReference type="GO" id="GO:0009378">
    <property type="term" value="F:four-way junction helicase activity"/>
    <property type="evidence" value="ECO:0007669"/>
    <property type="project" value="TreeGrafter"/>
</dbReference>
<keyword evidence="2" id="KW-0238">DNA-binding</keyword>
<keyword evidence="3" id="KW-0413">Isomerase</keyword>
<dbReference type="EC" id="5.6.2.4" evidence="5"/>
<dbReference type="GO" id="GO:0043138">
    <property type="term" value="F:3'-5' DNA helicase activity"/>
    <property type="evidence" value="ECO:0007669"/>
    <property type="project" value="UniProtKB-EC"/>
</dbReference>
<comment type="similarity">
    <text evidence="1">Belongs to the helicase family. RecQ subfamily.</text>
</comment>
<evidence type="ECO:0000313" key="8">
    <source>
        <dbReference type="Proteomes" id="UP000297245"/>
    </source>
</evidence>
<dbReference type="InterPro" id="IPR027417">
    <property type="entry name" value="P-loop_NTPase"/>
</dbReference>
<evidence type="ECO:0000256" key="3">
    <source>
        <dbReference type="ARBA" id="ARBA00023235"/>
    </source>
</evidence>
<dbReference type="InterPro" id="IPR011545">
    <property type="entry name" value="DEAD/DEAH_box_helicase_dom"/>
</dbReference>
<evidence type="ECO:0000256" key="1">
    <source>
        <dbReference type="ARBA" id="ARBA00005446"/>
    </source>
</evidence>
<evidence type="ECO:0000259" key="6">
    <source>
        <dbReference type="PROSITE" id="PS51192"/>
    </source>
</evidence>
<dbReference type="PANTHER" id="PTHR13710:SF105">
    <property type="entry name" value="ATP-DEPENDENT DNA HELICASE Q1"/>
    <property type="match status" value="1"/>
</dbReference>
<dbReference type="AlphaFoldDB" id="A0A4S8LH56"/>
<proteinExistence type="inferred from homology"/>
<feature type="domain" description="Helicase ATP-binding" evidence="6">
    <location>
        <begin position="42"/>
        <end position="238"/>
    </location>
</feature>
<evidence type="ECO:0000256" key="2">
    <source>
        <dbReference type="ARBA" id="ARBA00023125"/>
    </source>
</evidence>
<dbReference type="Gene3D" id="3.40.50.300">
    <property type="entry name" value="P-loop containing nucleotide triphosphate hydrolases"/>
    <property type="match status" value="2"/>
</dbReference>
<sequence>MSPCNLPKDPFCFASEEGHKICREIARKCLPYDPHDVSLEAIGHLLDKKDVFVRTACGSGKTGIIALMATVFPHIHQNHNFAPNYRPWYHKDPVFLVVCPTNALELDIVCLLSYHCRNMLIDVQEYKLKSLDINALWSRVKSSRVILLSPELLSSDLLRKQLEFDNPDSPFQEKCAILVIDEAHMVWLWGPQFREAYRLIGTTRVRLNKRVRLLCMTATLRTGGPRQYVLQCFGLRDGNFVDIHRSNLRPEIRVTTSVLKSSLASSFTFPELRWVIGLPGITIIFLPDRNSGLRIALYLRRCNPYLAPRTRKWDALNDEEYDKETMDLVNNLNFNLHGLIIVSTTVLMVGVDFQGVKRIISLEPGDFDQELQMEGRMRESGESYLYVSKKTMESAQRLDAEMEEQKKSMELSWASRLVAPCRSDNQNTQYNNPPYEQSLCRCSSCTEHPRIKPPCLCSGCRP</sequence>
<dbReference type="InterPro" id="IPR014001">
    <property type="entry name" value="Helicase_ATP-bd"/>
</dbReference>
<dbReference type="GO" id="GO:0003677">
    <property type="term" value="F:DNA binding"/>
    <property type="evidence" value="ECO:0007669"/>
    <property type="project" value="UniProtKB-KW"/>
</dbReference>
<evidence type="ECO:0000256" key="4">
    <source>
        <dbReference type="ARBA" id="ARBA00034617"/>
    </source>
</evidence>
<dbReference type="GO" id="GO:0005737">
    <property type="term" value="C:cytoplasm"/>
    <property type="evidence" value="ECO:0007669"/>
    <property type="project" value="TreeGrafter"/>
</dbReference>
<dbReference type="SMART" id="SM00487">
    <property type="entry name" value="DEXDc"/>
    <property type="match status" value="1"/>
</dbReference>
<name>A0A4S8LH56_DENBC</name>
<reference evidence="7 8" key="1">
    <citation type="journal article" date="2019" name="Nat. Ecol. Evol.">
        <title>Megaphylogeny resolves global patterns of mushroom evolution.</title>
        <authorList>
            <person name="Varga T."/>
            <person name="Krizsan K."/>
            <person name="Foldi C."/>
            <person name="Dima B."/>
            <person name="Sanchez-Garcia M."/>
            <person name="Sanchez-Ramirez S."/>
            <person name="Szollosi G.J."/>
            <person name="Szarkandi J.G."/>
            <person name="Papp V."/>
            <person name="Albert L."/>
            <person name="Andreopoulos W."/>
            <person name="Angelini C."/>
            <person name="Antonin V."/>
            <person name="Barry K.W."/>
            <person name="Bougher N.L."/>
            <person name="Buchanan P."/>
            <person name="Buyck B."/>
            <person name="Bense V."/>
            <person name="Catcheside P."/>
            <person name="Chovatia M."/>
            <person name="Cooper J."/>
            <person name="Damon W."/>
            <person name="Desjardin D."/>
            <person name="Finy P."/>
            <person name="Geml J."/>
            <person name="Haridas S."/>
            <person name="Hughes K."/>
            <person name="Justo A."/>
            <person name="Karasinski D."/>
            <person name="Kautmanova I."/>
            <person name="Kiss B."/>
            <person name="Kocsube S."/>
            <person name="Kotiranta H."/>
            <person name="LaButti K.M."/>
            <person name="Lechner B.E."/>
            <person name="Liimatainen K."/>
            <person name="Lipzen A."/>
            <person name="Lukacs Z."/>
            <person name="Mihaltcheva S."/>
            <person name="Morgado L.N."/>
            <person name="Niskanen T."/>
            <person name="Noordeloos M.E."/>
            <person name="Ohm R.A."/>
            <person name="Ortiz-Santana B."/>
            <person name="Ovrebo C."/>
            <person name="Racz N."/>
            <person name="Riley R."/>
            <person name="Savchenko A."/>
            <person name="Shiryaev A."/>
            <person name="Soop K."/>
            <person name="Spirin V."/>
            <person name="Szebenyi C."/>
            <person name="Tomsovsky M."/>
            <person name="Tulloss R.E."/>
            <person name="Uehling J."/>
            <person name="Grigoriev I.V."/>
            <person name="Vagvolgyi C."/>
            <person name="Papp T."/>
            <person name="Martin F.M."/>
            <person name="Miettinen O."/>
            <person name="Hibbett D.S."/>
            <person name="Nagy L.G."/>
        </authorList>
    </citation>
    <scope>NUCLEOTIDE SEQUENCE [LARGE SCALE GENOMIC DNA]</scope>
    <source>
        <strain evidence="7 8">CBS 962.96</strain>
    </source>
</reference>
<dbReference type="PROSITE" id="PS51192">
    <property type="entry name" value="HELICASE_ATP_BIND_1"/>
    <property type="match status" value="1"/>
</dbReference>
<dbReference type="Pfam" id="PF00270">
    <property type="entry name" value="DEAD"/>
    <property type="match status" value="1"/>
</dbReference>
<dbReference type="EMBL" id="ML179419">
    <property type="protein sequence ID" value="THU88170.1"/>
    <property type="molecule type" value="Genomic_DNA"/>
</dbReference>
<feature type="non-terminal residue" evidence="7">
    <location>
        <position position="462"/>
    </location>
</feature>
<dbReference type="OrthoDB" id="3269685at2759"/>
<accession>A0A4S8LH56</accession>
<evidence type="ECO:0000313" key="7">
    <source>
        <dbReference type="EMBL" id="THU88170.1"/>
    </source>
</evidence>